<dbReference type="Proteomes" id="UP000324800">
    <property type="component" value="Unassembled WGS sequence"/>
</dbReference>
<reference evidence="1 2" key="1">
    <citation type="submission" date="2019-03" db="EMBL/GenBank/DDBJ databases">
        <title>Single cell metagenomics reveals metabolic interactions within the superorganism composed of flagellate Streblomastix strix and complex community of Bacteroidetes bacteria on its surface.</title>
        <authorList>
            <person name="Treitli S.C."/>
            <person name="Kolisko M."/>
            <person name="Husnik F."/>
            <person name="Keeling P."/>
            <person name="Hampl V."/>
        </authorList>
    </citation>
    <scope>NUCLEOTIDE SEQUENCE [LARGE SCALE GENOMIC DNA]</scope>
    <source>
        <strain evidence="1">ST1C</strain>
    </source>
</reference>
<comment type="caution">
    <text evidence="1">The sequence shown here is derived from an EMBL/GenBank/DDBJ whole genome shotgun (WGS) entry which is preliminary data.</text>
</comment>
<dbReference type="EMBL" id="SNRW01018090">
    <property type="protein sequence ID" value="KAA6367680.1"/>
    <property type="molecule type" value="Genomic_DNA"/>
</dbReference>
<name>A0A5J4UBV9_9EUKA</name>
<accession>A0A5J4UBV9</accession>
<sequence>MFDKTVLVEELVGEQPAKDDRIEIKANNKVYRCINIRMRCKCDQRESANQKDIQIMGSQYGEFELARDTGDILSCTGTETIYQPIRISLNNDRISNTTACFSTIQASAKYYLRKAIESIVN</sequence>
<evidence type="ECO:0000313" key="2">
    <source>
        <dbReference type="Proteomes" id="UP000324800"/>
    </source>
</evidence>
<organism evidence="1 2">
    <name type="scientific">Streblomastix strix</name>
    <dbReference type="NCBI Taxonomy" id="222440"/>
    <lineage>
        <taxon>Eukaryota</taxon>
        <taxon>Metamonada</taxon>
        <taxon>Preaxostyla</taxon>
        <taxon>Oxymonadida</taxon>
        <taxon>Streblomastigidae</taxon>
        <taxon>Streblomastix</taxon>
    </lineage>
</organism>
<gene>
    <name evidence="1" type="ORF">EZS28_036794</name>
</gene>
<dbReference type="AlphaFoldDB" id="A0A5J4UBV9"/>
<proteinExistence type="predicted"/>
<evidence type="ECO:0000313" key="1">
    <source>
        <dbReference type="EMBL" id="KAA6367680.1"/>
    </source>
</evidence>
<protein>
    <submittedName>
        <fullName evidence="1">Uncharacterized protein</fullName>
    </submittedName>
</protein>